<feature type="transmembrane region" description="Helical" evidence="7">
    <location>
        <begin position="118"/>
        <end position="139"/>
    </location>
</feature>
<feature type="transmembrane region" description="Helical" evidence="7">
    <location>
        <begin position="57"/>
        <end position="76"/>
    </location>
</feature>
<dbReference type="PANTHER" id="PTHR23504">
    <property type="entry name" value="MAJOR FACILITATOR SUPERFAMILY DOMAIN-CONTAINING PROTEIN 10"/>
    <property type="match status" value="1"/>
</dbReference>
<feature type="compositionally biased region" description="Acidic residues" evidence="6">
    <location>
        <begin position="502"/>
        <end position="515"/>
    </location>
</feature>
<keyword evidence="3 7" id="KW-0812">Transmembrane</keyword>
<evidence type="ECO:0000313" key="10">
    <source>
        <dbReference type="Proteomes" id="UP001397290"/>
    </source>
</evidence>
<dbReference type="Proteomes" id="UP001397290">
    <property type="component" value="Unassembled WGS sequence"/>
</dbReference>
<feature type="transmembrane region" description="Helical" evidence="7">
    <location>
        <begin position="374"/>
        <end position="392"/>
    </location>
</feature>
<keyword evidence="5 7" id="KW-0472">Membrane</keyword>
<dbReference type="CDD" id="cd17330">
    <property type="entry name" value="MFS_SLC46_TetA_like"/>
    <property type="match status" value="1"/>
</dbReference>
<evidence type="ECO:0000256" key="1">
    <source>
        <dbReference type="ARBA" id="ARBA00004141"/>
    </source>
</evidence>
<feature type="transmembrane region" description="Helical" evidence="7">
    <location>
        <begin position="291"/>
        <end position="312"/>
    </location>
</feature>
<evidence type="ECO:0000259" key="8">
    <source>
        <dbReference type="PROSITE" id="PS50850"/>
    </source>
</evidence>
<evidence type="ECO:0000256" key="5">
    <source>
        <dbReference type="ARBA" id="ARBA00023136"/>
    </source>
</evidence>
<dbReference type="AlphaFoldDB" id="A0AAW0RH86"/>
<protein>
    <recommendedName>
        <fullName evidence="8">Major facilitator superfamily (MFS) profile domain-containing protein</fullName>
    </recommendedName>
</protein>
<feature type="transmembrane region" description="Helical" evidence="7">
    <location>
        <begin position="404"/>
        <end position="427"/>
    </location>
</feature>
<organism evidence="9 10">
    <name type="scientific">Beauveria asiatica</name>
    <dbReference type="NCBI Taxonomy" id="1069075"/>
    <lineage>
        <taxon>Eukaryota</taxon>
        <taxon>Fungi</taxon>
        <taxon>Dikarya</taxon>
        <taxon>Ascomycota</taxon>
        <taxon>Pezizomycotina</taxon>
        <taxon>Sordariomycetes</taxon>
        <taxon>Hypocreomycetidae</taxon>
        <taxon>Hypocreales</taxon>
        <taxon>Cordycipitaceae</taxon>
        <taxon>Beauveria</taxon>
    </lineage>
</organism>
<dbReference type="InterPro" id="IPR036259">
    <property type="entry name" value="MFS_trans_sf"/>
</dbReference>
<reference evidence="9 10" key="1">
    <citation type="submission" date="2020-02" db="EMBL/GenBank/DDBJ databases">
        <title>Comparative genomics of the hypocrealean fungal genus Beauvera.</title>
        <authorList>
            <person name="Showalter D.N."/>
            <person name="Bushley K.E."/>
            <person name="Rehner S.A."/>
        </authorList>
    </citation>
    <scope>NUCLEOTIDE SEQUENCE [LARGE SCALE GENOMIC DNA]</scope>
    <source>
        <strain evidence="9 10">ARSEF4384</strain>
    </source>
</reference>
<dbReference type="EMBL" id="JAAHCF010000939">
    <property type="protein sequence ID" value="KAK8141527.1"/>
    <property type="molecule type" value="Genomic_DNA"/>
</dbReference>
<feature type="transmembrane region" description="Helical" evidence="7">
    <location>
        <begin position="82"/>
        <end position="106"/>
    </location>
</feature>
<dbReference type="PROSITE" id="PS50850">
    <property type="entry name" value="MFS"/>
    <property type="match status" value="1"/>
</dbReference>
<keyword evidence="10" id="KW-1185">Reference proteome</keyword>
<dbReference type="PANTHER" id="PTHR23504:SF15">
    <property type="entry name" value="MAJOR FACILITATOR SUPERFAMILY (MFS) PROFILE DOMAIN-CONTAINING PROTEIN"/>
    <property type="match status" value="1"/>
</dbReference>
<dbReference type="InterPro" id="IPR020846">
    <property type="entry name" value="MFS_dom"/>
</dbReference>
<dbReference type="GO" id="GO:0016020">
    <property type="term" value="C:membrane"/>
    <property type="evidence" value="ECO:0007669"/>
    <property type="project" value="UniProtKB-SubCell"/>
</dbReference>
<comment type="caution">
    <text evidence="9">The sequence shown here is derived from an EMBL/GenBank/DDBJ whole genome shotgun (WGS) entry which is preliminary data.</text>
</comment>
<evidence type="ECO:0000256" key="3">
    <source>
        <dbReference type="ARBA" id="ARBA00022692"/>
    </source>
</evidence>
<evidence type="ECO:0000256" key="6">
    <source>
        <dbReference type="SAM" id="MobiDB-lite"/>
    </source>
</evidence>
<dbReference type="Pfam" id="PF07690">
    <property type="entry name" value="MFS_1"/>
    <property type="match status" value="1"/>
</dbReference>
<feature type="region of interest" description="Disordered" evidence="6">
    <location>
        <begin position="247"/>
        <end position="274"/>
    </location>
</feature>
<dbReference type="GO" id="GO:0022857">
    <property type="term" value="F:transmembrane transporter activity"/>
    <property type="evidence" value="ECO:0007669"/>
    <property type="project" value="InterPro"/>
</dbReference>
<evidence type="ECO:0000313" key="9">
    <source>
        <dbReference type="EMBL" id="KAK8141527.1"/>
    </source>
</evidence>
<evidence type="ECO:0000256" key="4">
    <source>
        <dbReference type="ARBA" id="ARBA00022989"/>
    </source>
</evidence>
<feature type="transmembrane region" description="Helical" evidence="7">
    <location>
        <begin position="159"/>
        <end position="181"/>
    </location>
</feature>
<dbReference type="InterPro" id="IPR011701">
    <property type="entry name" value="MFS"/>
</dbReference>
<feature type="transmembrane region" description="Helical" evidence="7">
    <location>
        <begin position="342"/>
        <end position="362"/>
    </location>
</feature>
<evidence type="ECO:0000256" key="2">
    <source>
        <dbReference type="ARBA" id="ARBA00022448"/>
    </source>
</evidence>
<dbReference type="SUPFAM" id="SSF103473">
    <property type="entry name" value="MFS general substrate transporter"/>
    <property type="match status" value="1"/>
</dbReference>
<accession>A0AAW0RH86</accession>
<dbReference type="Gene3D" id="1.20.1250.20">
    <property type="entry name" value="MFS general substrate transporter like domains"/>
    <property type="match status" value="1"/>
</dbReference>
<keyword evidence="4 7" id="KW-1133">Transmembrane helix</keyword>
<feature type="transmembrane region" description="Helical" evidence="7">
    <location>
        <begin position="23"/>
        <end position="45"/>
    </location>
</feature>
<feature type="domain" description="Major facilitator superfamily (MFS) profile" evidence="8">
    <location>
        <begin position="1"/>
        <end position="497"/>
    </location>
</feature>
<name>A0AAW0RH86_9HYPO</name>
<sequence>MSIFPYIYYMIQDFHITNDASKIAVYAGMVTSAFTLAEFATGVFWGRLSDRIGRKPVLLSGLAGTAVSVVVFGFAPNLPVALLARALGGLLNGNIGVLQTTVAELVTVKEQQPRAYTIMPMVWCIGSIVGPMIGGALARPCISYPQLFARGTIWDRYPYLLPNLFSALTVLFGVIIGLLFLDETHAKKKLQRDRFREVGDKIAAFFSRAGTCKGRAPEKQSLLRDSAPSGYSAISSRAPCVLNEDDEPLPSYKSQESSPKLGPSKAPASSSIITRIDTAPQRQTKIFTRPVMMNIMSYGILAFHTMTFDQLFPVFLSTSPPDHAVRQLPFKFVDGFRLDTKTIGVIMSVQGLYSLLSNYLLVAPVTRRLGSLRLFRLIAFSYFSLYLVTPYLVLLPERMRMPAIYLLVIWKCTFATMAYPSNAILLANSAPSKEVLGTINGIAASTASLCRALGPTVSGFLYALGLQTGYSGLAWWFSGATTLVGAYLSSQITEGGYKSANSDEEDEPLLDSMAEEFDHERRV</sequence>
<keyword evidence="2" id="KW-0813">Transport</keyword>
<comment type="subcellular location">
    <subcellularLocation>
        <location evidence="1">Membrane</location>
        <topology evidence="1">Multi-pass membrane protein</topology>
    </subcellularLocation>
</comment>
<feature type="region of interest" description="Disordered" evidence="6">
    <location>
        <begin position="498"/>
        <end position="523"/>
    </location>
</feature>
<proteinExistence type="predicted"/>
<evidence type="ECO:0000256" key="7">
    <source>
        <dbReference type="SAM" id="Phobius"/>
    </source>
</evidence>
<gene>
    <name evidence="9" type="ORF">G3M48_010370</name>
</gene>